<evidence type="ECO:0000313" key="9">
    <source>
        <dbReference type="EMBL" id="AAQ61729.1"/>
    </source>
</evidence>
<evidence type="ECO:0000259" key="8">
    <source>
        <dbReference type="PROSITE" id="PS51007"/>
    </source>
</evidence>
<evidence type="ECO:0000256" key="3">
    <source>
        <dbReference type="ARBA" id="ARBA00022723"/>
    </source>
</evidence>
<dbReference type="InterPro" id="IPR009056">
    <property type="entry name" value="Cyt_c-like_dom"/>
</dbReference>
<keyword evidence="4" id="KW-0249">Electron transport</keyword>
<dbReference type="PANTHER" id="PTHR40942:SF4">
    <property type="entry name" value="CYTOCHROME C5"/>
    <property type="match status" value="1"/>
</dbReference>
<evidence type="ECO:0000313" key="10">
    <source>
        <dbReference type="Proteomes" id="UP000001424"/>
    </source>
</evidence>
<evidence type="ECO:0000256" key="2">
    <source>
        <dbReference type="ARBA" id="ARBA00022617"/>
    </source>
</evidence>
<sequence>MSFFQARLGMSNENGMAPGQIVKVLVSIVVFLVVAIWLLAKLATSGFNVDAEVMTKEAVAARLKPVGESKASDAPPGMRTGEQVYKGICMSCHATGLAGSPKFGDAGAWGPRIAKGWDMLVNHALHGFNAMPAKGGATDLSDDEVKRAVAYMGNAGGAKFTEPPVGGAAGAAAAADPAVVGKKIYDSVCVACHGAGVAGAPKFGDKAAWAARLKPGMDEVVKIATKGLNAMPPKGGYTGSDAEFRSAIEYMVNNSK</sequence>
<dbReference type="GO" id="GO:0009055">
    <property type="term" value="F:electron transfer activity"/>
    <property type="evidence" value="ECO:0007669"/>
    <property type="project" value="InterPro"/>
</dbReference>
<dbReference type="STRING" id="243365.CV_4069"/>
<feature type="domain" description="Cytochrome c" evidence="8">
    <location>
        <begin position="176"/>
        <end position="255"/>
    </location>
</feature>
<dbReference type="GO" id="GO:0005506">
    <property type="term" value="F:iron ion binding"/>
    <property type="evidence" value="ECO:0007669"/>
    <property type="project" value="InterPro"/>
</dbReference>
<dbReference type="KEGG" id="cvi:CV_4069"/>
<dbReference type="PANTHER" id="PTHR40942">
    <property type="match status" value="1"/>
</dbReference>
<feature type="transmembrane region" description="Helical" evidence="7">
    <location>
        <begin position="21"/>
        <end position="40"/>
    </location>
</feature>
<evidence type="ECO:0000256" key="5">
    <source>
        <dbReference type="ARBA" id="ARBA00023004"/>
    </source>
</evidence>
<evidence type="ECO:0000256" key="1">
    <source>
        <dbReference type="ARBA" id="ARBA00022448"/>
    </source>
</evidence>
<protein>
    <submittedName>
        <fullName evidence="9">Probable cytochrome c5</fullName>
    </submittedName>
</protein>
<dbReference type="Gene3D" id="1.10.760.10">
    <property type="entry name" value="Cytochrome c-like domain"/>
    <property type="match status" value="2"/>
</dbReference>
<organism evidence="9 10">
    <name type="scientific">Chromobacterium violaceum (strain ATCC 12472 / DSM 30191 / JCM 1249 / CCUG 213 / NBRC 12614 / NCIMB 9131 / NCTC 9757 / MK)</name>
    <dbReference type="NCBI Taxonomy" id="243365"/>
    <lineage>
        <taxon>Bacteria</taxon>
        <taxon>Pseudomonadati</taxon>
        <taxon>Pseudomonadota</taxon>
        <taxon>Betaproteobacteria</taxon>
        <taxon>Neisseriales</taxon>
        <taxon>Chromobacteriaceae</taxon>
        <taxon>Chromobacterium</taxon>
    </lineage>
</organism>
<dbReference type="Pfam" id="PF13442">
    <property type="entry name" value="Cytochrome_CBB3"/>
    <property type="match status" value="2"/>
</dbReference>
<accession>Q7NQR8</accession>
<dbReference type="HOGENOM" id="CLU_082349_1_0_4"/>
<dbReference type="InterPro" id="IPR002323">
    <property type="entry name" value="Cyt_CIE"/>
</dbReference>
<feature type="domain" description="Cytochrome c" evidence="8">
    <location>
        <begin position="76"/>
        <end position="156"/>
    </location>
</feature>
<gene>
    <name evidence="9" type="ordered locus">CV_4069</name>
</gene>
<keyword evidence="1" id="KW-0813">Transport</keyword>
<proteinExistence type="predicted"/>
<dbReference type="PRINTS" id="PR00607">
    <property type="entry name" value="CYTCHROMECIE"/>
</dbReference>
<name>Q7NQR8_CHRVO</name>
<dbReference type="SUPFAM" id="SSF46626">
    <property type="entry name" value="Cytochrome c"/>
    <property type="match status" value="2"/>
</dbReference>
<keyword evidence="3 6" id="KW-0479">Metal-binding</keyword>
<dbReference type="EMBL" id="AE016825">
    <property type="protein sequence ID" value="AAQ61729.1"/>
    <property type="molecule type" value="Genomic_DNA"/>
</dbReference>
<dbReference type="InterPro" id="IPR036909">
    <property type="entry name" value="Cyt_c-like_dom_sf"/>
</dbReference>
<keyword evidence="5 6" id="KW-0408">Iron</keyword>
<dbReference type="PROSITE" id="PS51007">
    <property type="entry name" value="CYTC"/>
    <property type="match status" value="2"/>
</dbReference>
<keyword evidence="2 6" id="KW-0349">Heme</keyword>
<keyword evidence="10" id="KW-1185">Reference proteome</keyword>
<keyword evidence="7" id="KW-0472">Membrane</keyword>
<evidence type="ECO:0000256" key="7">
    <source>
        <dbReference type="SAM" id="Phobius"/>
    </source>
</evidence>
<dbReference type="AlphaFoldDB" id="Q7NQR8"/>
<dbReference type="eggNOG" id="COG3245">
    <property type="taxonomic scope" value="Bacteria"/>
</dbReference>
<reference evidence="9 10" key="1">
    <citation type="journal article" date="2003" name="Proc. Natl. Acad. Sci. U.S.A.">
        <title>The complete genome sequence of Chromobacterium violaceum reveals remarkable and exploitable bacterial adaptability.</title>
        <authorList>
            <person name="Vasconcelos A.T.R."/>
            <person name="de Almeida D.F."/>
            <person name="Almeida F.C."/>
            <person name="de Almeida L.G.P."/>
            <person name="de Almeida R."/>
            <person name="Goncalves J.A.A."/>
            <person name="Andrade E.M."/>
            <person name="Antonio R.V."/>
            <person name="Araripe J."/>
            <person name="de Araujo M.F.F."/>
            <person name="Filho S.A."/>
            <person name="Azevedo V."/>
            <person name="Batista A.J."/>
            <person name="Bataus L.A.M."/>
            <person name="Batista J.S."/>
            <person name="Belo A."/>
            <person name="vander Berg C."/>
            <person name="Blamey J."/>
            <person name="Bogo M."/>
            <person name="Bonato S."/>
            <person name="Bordignon J."/>
            <person name="Brito C.A."/>
            <person name="Brocchi M."/>
            <person name="Burity H.A."/>
            <person name="Camargo A.A."/>
            <person name="Cardoso D.D.P."/>
            <person name="Carneiro N.P."/>
            <person name="Carraro D.M."/>
            <person name="Carvalho C.M.B."/>
            <person name="Cascardo J.C.M."/>
            <person name="Cavada B.S."/>
            <person name="Chueire L.M.O."/>
            <person name="Pasa T.B.C."/>
            <person name="Duran N."/>
            <person name="Fagundes N."/>
            <person name="Falcao C.L."/>
            <person name="Fantinatti F."/>
            <person name="Farias I.P."/>
            <person name="Felipe M.S.S."/>
            <person name="Ferrari L.P."/>
            <person name="Ferro J.A."/>
            <person name="Ferro M.I.T."/>
            <person name="Franco G.R."/>
            <person name="Freitas N.S.A."/>
            <person name="Furlan L.R."/>
            <person name="Gazzinelli R.T."/>
            <person name="Gomes E.A."/>
            <person name="Goncalves P.R."/>
            <person name="Grangeiro T.B."/>
            <person name="Grattapaglia D."/>
            <person name="Grisard E.C."/>
            <person name="Guimaraes C.T."/>
            <person name="Hanna E.S."/>
            <person name="Hungria M."/>
            <person name="Jardim S.N."/>
            <person name="Laurino J."/>
            <person name="Leoi L.C.T."/>
            <person name="Fassarella L."/>
            <person name="Lima A."/>
            <person name="Loureiro M.F."/>
            <person name="Lyra M.C.P."/>
            <person name="Macedo M."/>
            <person name="Madeira H.M.F."/>
            <person name="Manfio G.P."/>
            <person name="Maranhao A.Q."/>
            <person name="Martins W.S."/>
            <person name="di Mauro S.M.Z."/>
            <person name="de Medeiros S.R.B."/>
            <person name="Meissner R.D.V."/>
            <person name="Menck C.F.M."/>
            <person name="Moreira M.A.M."/>
            <person name="Nascimento F.F."/>
            <person name="Nicolas M.F."/>
            <person name="Oliveira J.G."/>
            <person name="Oliveira S.C."/>
            <person name="Paixao R.F.C."/>
            <person name="Parente J.A."/>
            <person name="Pedrosa F.O."/>
            <person name="Pena S.J.D."/>
            <person name="Perreira J.O."/>
            <person name="Perreira M."/>
            <person name="Pinto L.S.R.C."/>
            <person name="Pinto L.S."/>
            <person name="Porto J.I.R."/>
            <person name="Potrich D.P."/>
            <person name="Neto C.E.R."/>
            <person name="Reis A.M.M."/>
            <person name="Rigo L.U."/>
            <person name="Rondinelli E."/>
            <person name="dos Santos E.B.P."/>
            <person name="Santos F.R."/>
            <person name="Schneider M.P.C."/>
            <person name="Seuanez H.N."/>
            <person name="Silva A.M.R."/>
            <person name="da Silva A.L.C."/>
            <person name="Silva D.W."/>
            <person name="Silva R."/>
            <person name="Simoes I.C."/>
            <person name="Simon D."/>
            <person name="Soares C.M.A."/>
            <person name="Soares R.B.A."/>
            <person name="Souza E.M."/>
            <person name="Souza K.R.L."/>
            <person name="Souza R.C."/>
            <person name="Steffens M.B.R."/>
            <person name="Steindel M."/>
            <person name="Teixeira S.R."/>
            <person name="Urmenyi T."/>
            <person name="Vettore A."/>
            <person name="Wassem R."/>
            <person name="Zaha A."/>
            <person name="Simpson A.J.G."/>
        </authorList>
    </citation>
    <scope>NUCLEOTIDE SEQUENCE [LARGE SCALE GENOMIC DNA]</scope>
    <source>
        <strain evidence="10">ATCC 12472 / DSM 30191 / JCM 1249 / NBRC 12614 / NCIMB 9131 / NCTC 9757</strain>
    </source>
</reference>
<dbReference type="GO" id="GO:0020037">
    <property type="term" value="F:heme binding"/>
    <property type="evidence" value="ECO:0007669"/>
    <property type="project" value="InterPro"/>
</dbReference>
<keyword evidence="7" id="KW-0812">Transmembrane</keyword>
<evidence type="ECO:0000256" key="6">
    <source>
        <dbReference type="PROSITE-ProRule" id="PRU00433"/>
    </source>
</evidence>
<dbReference type="Proteomes" id="UP000001424">
    <property type="component" value="Chromosome"/>
</dbReference>
<keyword evidence="7" id="KW-1133">Transmembrane helix</keyword>
<evidence type="ECO:0000256" key="4">
    <source>
        <dbReference type="ARBA" id="ARBA00022982"/>
    </source>
</evidence>